<sequence>MSNSVEGFRNLIKQHHENRTSHIEDGKEPRPTTPLEGVFPETCLVVQKVIGITELLVMILSHLPFRTLLHAQRVCRYFKAVIEESPELRRALFLEAPRETGLEAPRLNPFLQQILCPGSACELMANCVHQSGSLPDLPWYNSPTLRNAVTYKGASWRRMLPSNIPCAVQEATIAPARQEETSWLAERANIREEFSAVSLEGLWDILVAYLVYFNGTKYVLTWTVVDGPQKPRWRISIGEPQHGNTPSEAMAEKYIELSSRTLQEFLDEDPDRRVEWYKSMLNEWPQVVQW</sequence>
<dbReference type="SUPFAM" id="SSF81383">
    <property type="entry name" value="F-box domain"/>
    <property type="match status" value="1"/>
</dbReference>
<dbReference type="EMBL" id="KV907509">
    <property type="protein sequence ID" value="OOF91954.1"/>
    <property type="molecule type" value="Genomic_DNA"/>
</dbReference>
<keyword evidence="3" id="KW-1185">Reference proteome</keyword>
<dbReference type="InterPro" id="IPR036047">
    <property type="entry name" value="F-box-like_dom_sf"/>
</dbReference>
<protein>
    <recommendedName>
        <fullName evidence="1">F-box domain-containing protein</fullName>
    </recommendedName>
</protein>
<dbReference type="AlphaFoldDB" id="A0A1R3RBU2"/>
<feature type="domain" description="F-box" evidence="1">
    <location>
        <begin position="53"/>
        <end position="94"/>
    </location>
</feature>
<organism evidence="2 3">
    <name type="scientific">Aspergillus carbonarius (strain ITEM 5010)</name>
    <dbReference type="NCBI Taxonomy" id="602072"/>
    <lineage>
        <taxon>Eukaryota</taxon>
        <taxon>Fungi</taxon>
        <taxon>Dikarya</taxon>
        <taxon>Ascomycota</taxon>
        <taxon>Pezizomycotina</taxon>
        <taxon>Eurotiomycetes</taxon>
        <taxon>Eurotiomycetidae</taxon>
        <taxon>Eurotiales</taxon>
        <taxon>Aspergillaceae</taxon>
        <taxon>Aspergillus</taxon>
        <taxon>Aspergillus subgen. Circumdati</taxon>
    </lineage>
</organism>
<dbReference type="Pfam" id="PF12937">
    <property type="entry name" value="F-box-like"/>
    <property type="match status" value="1"/>
</dbReference>
<dbReference type="Proteomes" id="UP000188318">
    <property type="component" value="Unassembled WGS sequence"/>
</dbReference>
<dbReference type="VEuPathDB" id="FungiDB:ASPCADRAFT_9357"/>
<proteinExistence type="predicted"/>
<dbReference type="Gene3D" id="1.20.1280.50">
    <property type="match status" value="1"/>
</dbReference>
<name>A0A1R3RBU2_ASPC5</name>
<evidence type="ECO:0000313" key="3">
    <source>
        <dbReference type="Proteomes" id="UP000188318"/>
    </source>
</evidence>
<evidence type="ECO:0000313" key="2">
    <source>
        <dbReference type="EMBL" id="OOF91954.1"/>
    </source>
</evidence>
<gene>
    <name evidence="2" type="ORF">ASPCADRAFT_9357</name>
</gene>
<dbReference type="CDD" id="cd09917">
    <property type="entry name" value="F-box_SF"/>
    <property type="match status" value="1"/>
</dbReference>
<dbReference type="OMA" id="SWRRMWP"/>
<accession>A0A1R3RBU2</accession>
<dbReference type="InterPro" id="IPR001810">
    <property type="entry name" value="F-box_dom"/>
</dbReference>
<evidence type="ECO:0000259" key="1">
    <source>
        <dbReference type="Pfam" id="PF12937"/>
    </source>
</evidence>
<reference evidence="3" key="1">
    <citation type="journal article" date="2017" name="Genome Biol.">
        <title>Comparative genomics reveals high biological diversity and specific adaptations in the industrially and medically important fungal genus Aspergillus.</title>
        <authorList>
            <person name="de Vries R.P."/>
            <person name="Riley R."/>
            <person name="Wiebenga A."/>
            <person name="Aguilar-Osorio G."/>
            <person name="Amillis S."/>
            <person name="Uchima C.A."/>
            <person name="Anderluh G."/>
            <person name="Asadollahi M."/>
            <person name="Askin M."/>
            <person name="Barry K."/>
            <person name="Battaglia E."/>
            <person name="Bayram O."/>
            <person name="Benocci T."/>
            <person name="Braus-Stromeyer S.A."/>
            <person name="Caldana C."/>
            <person name="Canovas D."/>
            <person name="Cerqueira G.C."/>
            <person name="Chen F."/>
            <person name="Chen W."/>
            <person name="Choi C."/>
            <person name="Clum A."/>
            <person name="Dos Santos R.A."/>
            <person name="Damasio A.R."/>
            <person name="Diallinas G."/>
            <person name="Emri T."/>
            <person name="Fekete E."/>
            <person name="Flipphi M."/>
            <person name="Freyberg S."/>
            <person name="Gallo A."/>
            <person name="Gournas C."/>
            <person name="Habgood R."/>
            <person name="Hainaut M."/>
            <person name="Harispe M.L."/>
            <person name="Henrissat B."/>
            <person name="Hilden K.S."/>
            <person name="Hope R."/>
            <person name="Hossain A."/>
            <person name="Karabika E."/>
            <person name="Karaffa L."/>
            <person name="Karanyi Z."/>
            <person name="Krasevec N."/>
            <person name="Kuo A."/>
            <person name="Kusch H."/>
            <person name="LaButti K."/>
            <person name="Lagendijk E.L."/>
            <person name="Lapidus A."/>
            <person name="Levasseur A."/>
            <person name="Lindquist E."/>
            <person name="Lipzen A."/>
            <person name="Logrieco A.F."/>
            <person name="MacCabe A."/>
            <person name="Maekelae M.R."/>
            <person name="Malavazi I."/>
            <person name="Melin P."/>
            <person name="Meyer V."/>
            <person name="Mielnichuk N."/>
            <person name="Miskei M."/>
            <person name="Molnar A.P."/>
            <person name="Mule G."/>
            <person name="Ngan C.Y."/>
            <person name="Orejas M."/>
            <person name="Orosz E."/>
            <person name="Ouedraogo J.P."/>
            <person name="Overkamp K.M."/>
            <person name="Park H.-S."/>
            <person name="Perrone G."/>
            <person name="Piumi F."/>
            <person name="Punt P.J."/>
            <person name="Ram A.F."/>
            <person name="Ramon A."/>
            <person name="Rauscher S."/>
            <person name="Record E."/>
            <person name="Riano-Pachon D.M."/>
            <person name="Robert V."/>
            <person name="Roehrig J."/>
            <person name="Ruller R."/>
            <person name="Salamov A."/>
            <person name="Salih N.S."/>
            <person name="Samson R.A."/>
            <person name="Sandor E."/>
            <person name="Sanguinetti M."/>
            <person name="Schuetze T."/>
            <person name="Sepcic K."/>
            <person name="Shelest E."/>
            <person name="Sherlock G."/>
            <person name="Sophianopoulou V."/>
            <person name="Squina F.M."/>
            <person name="Sun H."/>
            <person name="Susca A."/>
            <person name="Todd R.B."/>
            <person name="Tsang A."/>
            <person name="Unkles S.E."/>
            <person name="van de Wiele N."/>
            <person name="van Rossen-Uffink D."/>
            <person name="Oliveira J.V."/>
            <person name="Vesth T.C."/>
            <person name="Visser J."/>
            <person name="Yu J.-H."/>
            <person name="Zhou M."/>
            <person name="Andersen M.R."/>
            <person name="Archer D.B."/>
            <person name="Baker S.E."/>
            <person name="Benoit I."/>
            <person name="Brakhage A.A."/>
            <person name="Braus G.H."/>
            <person name="Fischer R."/>
            <person name="Frisvad J.C."/>
            <person name="Goldman G.H."/>
            <person name="Houbraken J."/>
            <person name="Oakley B."/>
            <person name="Pocsi I."/>
            <person name="Scazzocchio C."/>
            <person name="Seiboth B."/>
            <person name="vanKuyk P.A."/>
            <person name="Wortman J."/>
            <person name="Dyer P.S."/>
            <person name="Grigoriev I.V."/>
        </authorList>
    </citation>
    <scope>NUCLEOTIDE SEQUENCE [LARGE SCALE GENOMIC DNA]</scope>
    <source>
        <strain evidence="3">ITEM 5010</strain>
    </source>
</reference>
<dbReference type="OrthoDB" id="3800738at2759"/>